<evidence type="ECO:0000256" key="13">
    <source>
        <dbReference type="ARBA" id="ARBA00066418"/>
    </source>
</evidence>
<dbReference type="GeneTree" id="ENSGT01150000286999"/>
<dbReference type="PANTHER" id="PTHR22589:SF67">
    <property type="entry name" value="PEROXISOMAL CARNITINE O-OCTANOYLTRANSFERASE"/>
    <property type="match status" value="1"/>
</dbReference>
<dbReference type="GO" id="GO:0005777">
    <property type="term" value="C:peroxisome"/>
    <property type="evidence" value="ECO:0007669"/>
    <property type="project" value="UniProtKB-SubCell"/>
</dbReference>
<dbReference type="InterPro" id="IPR042572">
    <property type="entry name" value="Carn_acyl_trans_N"/>
</dbReference>
<feature type="compositionally biased region" description="Low complexity" evidence="16">
    <location>
        <begin position="27"/>
        <end position="38"/>
    </location>
</feature>
<dbReference type="GO" id="GO:0015908">
    <property type="term" value="P:fatty acid transport"/>
    <property type="evidence" value="ECO:0007669"/>
    <property type="project" value="Ensembl"/>
</dbReference>
<keyword evidence="4" id="KW-0813">Transport</keyword>
<organism evidence="18 19">
    <name type="scientific">Crocodylus porosus</name>
    <name type="common">Saltwater crocodile</name>
    <name type="synonym">Estuarine crocodile</name>
    <dbReference type="NCBI Taxonomy" id="8502"/>
    <lineage>
        <taxon>Eukaryota</taxon>
        <taxon>Metazoa</taxon>
        <taxon>Chordata</taxon>
        <taxon>Craniata</taxon>
        <taxon>Vertebrata</taxon>
        <taxon>Euteleostomi</taxon>
        <taxon>Archelosauria</taxon>
        <taxon>Archosauria</taxon>
        <taxon>Crocodylia</taxon>
        <taxon>Longirostres</taxon>
        <taxon>Crocodylidae</taxon>
        <taxon>Crocodylus</taxon>
    </lineage>
</organism>
<evidence type="ECO:0000313" key="19">
    <source>
        <dbReference type="Proteomes" id="UP000594220"/>
    </source>
</evidence>
<dbReference type="FunFam" id="3.30.559.70:FF:000006">
    <property type="entry name" value="Peroxisomal carnitine O-octanoyltransferase"/>
    <property type="match status" value="1"/>
</dbReference>
<feature type="domain" description="Choline/carnitine acyltransferase" evidence="17">
    <location>
        <begin position="97"/>
        <end position="670"/>
    </location>
</feature>
<feature type="region of interest" description="Disordered" evidence="16">
    <location>
        <begin position="18"/>
        <end position="49"/>
    </location>
</feature>
<evidence type="ECO:0000256" key="14">
    <source>
        <dbReference type="ARBA" id="ARBA00067184"/>
    </source>
</evidence>
<keyword evidence="10" id="KW-0012">Acyltransferase</keyword>
<dbReference type="GO" id="GO:0009437">
    <property type="term" value="P:carnitine metabolic process"/>
    <property type="evidence" value="ECO:0007669"/>
    <property type="project" value="Ensembl"/>
</dbReference>
<keyword evidence="6" id="KW-0276">Fatty acid metabolism</keyword>
<evidence type="ECO:0000256" key="1">
    <source>
        <dbReference type="ARBA" id="ARBA00004275"/>
    </source>
</evidence>
<evidence type="ECO:0000259" key="17">
    <source>
        <dbReference type="Pfam" id="PF00755"/>
    </source>
</evidence>
<evidence type="ECO:0000256" key="5">
    <source>
        <dbReference type="ARBA" id="ARBA00022679"/>
    </source>
</evidence>
<dbReference type="GO" id="GO:0006091">
    <property type="term" value="P:generation of precursor metabolites and energy"/>
    <property type="evidence" value="ECO:0007669"/>
    <property type="project" value="Ensembl"/>
</dbReference>
<dbReference type="Gene3D" id="1.10.275.20">
    <property type="entry name" value="Choline/Carnitine o-acyltransferase"/>
    <property type="match status" value="1"/>
</dbReference>
<dbReference type="EC" id="2.3.1.137" evidence="13"/>
<dbReference type="Gene3D" id="3.30.559.10">
    <property type="entry name" value="Chloramphenicol acetyltransferase-like domain"/>
    <property type="match status" value="1"/>
</dbReference>
<evidence type="ECO:0000256" key="11">
    <source>
        <dbReference type="ARBA" id="ARBA00048999"/>
    </source>
</evidence>
<evidence type="ECO:0000313" key="18">
    <source>
        <dbReference type="Ensembl" id="ENSCPRP00005016758.1"/>
    </source>
</evidence>
<evidence type="ECO:0000256" key="6">
    <source>
        <dbReference type="ARBA" id="ARBA00022832"/>
    </source>
</evidence>
<comment type="catalytic activity">
    <reaction evidence="12">
        <text>octanoyl-CoA + (R)-carnitine = O-octanoyl-(R)-carnitine + CoA</text>
        <dbReference type="Rhea" id="RHEA:17177"/>
        <dbReference type="ChEBI" id="CHEBI:16347"/>
        <dbReference type="ChEBI" id="CHEBI:18102"/>
        <dbReference type="ChEBI" id="CHEBI:57287"/>
        <dbReference type="ChEBI" id="CHEBI:57386"/>
        <dbReference type="EC" id="2.3.1.137"/>
    </reaction>
</comment>
<comment type="similarity">
    <text evidence="3">Belongs to the carnitine/choline acetyltransferase family.</text>
</comment>
<dbReference type="SUPFAM" id="SSF52777">
    <property type="entry name" value="CoA-dependent acyltransferases"/>
    <property type="match status" value="2"/>
</dbReference>
<dbReference type="Ensembl" id="ENSCPRT00005019634.1">
    <property type="protein sequence ID" value="ENSCPRP00005016758.1"/>
    <property type="gene ID" value="ENSCPRG00005011686.1"/>
</dbReference>
<comment type="subcellular location">
    <subcellularLocation>
        <location evidence="1">Peroxisome</location>
    </subcellularLocation>
</comment>
<evidence type="ECO:0000256" key="9">
    <source>
        <dbReference type="ARBA" id="ARBA00023140"/>
    </source>
</evidence>
<sequence>MRRWFLLGVSSFHTQRGRRTFPRARLRSPAPASAPAARNWDKGGGAERGGAAAAVGLQRQWERGAVRRRRELDSMENQVLESSEERTFQYQSSLPSLPVPALDESLKKYLDAVKPFLNQEEYERTKDIVKKFEHGIGKDLQQKLLERAKLRRNWLEDWWLNVAYLEPRLPTQLYYNFGGPGPYFEHYWTPKEGTQIERASMNLWYTLQFWDLLRTERLATHKSRNSPLDMNQFRMLFCSCKIPGITRDSFCNYFKTESEGECPSHVIVMCRGRIFAFDAVYEGCMLNPSEIFRQFTYIQKRCHNEPDGPGLGALTSNERTKWAEAREYLINLDPKNLTLLEKIQRSLFVVSFDDSSPHATSKDYSQITRLALAGDPTIRWGDKSYNSIIFSNGTVCSNCDHTPMDGMVLVALGSYVDEKIIESKGKWEGSDKIRDIPWPEELVFTLNQKMLNEIEHAKKQYYQQASDLQLVNYAFTSFGKTLTKKKRLHPDTFVQLALQLAYYKLHGRPGCCYQTATTRHFYHGRTETMRPCTVEAVEWCQSMLNPNSSPHERLQLMLKAFAKHNKLMKECETGKGFDRHLLGLLLIAKEQGLPVPELFMDPAFTKSGGGGNFLLSTSMVGYTRIGGSAVPMVHHGYGVFYRIRDDRFVVACSAWKSCPETDAEMLCKNMFQCFQDMIQLTATAQL</sequence>
<evidence type="ECO:0000256" key="10">
    <source>
        <dbReference type="ARBA" id="ARBA00023315"/>
    </source>
</evidence>
<keyword evidence="19" id="KW-1185">Reference proteome</keyword>
<accession>A0A7M4EZS6</accession>
<protein>
    <recommendedName>
        <fullName evidence="14">Peroxisomal carnitine O-octanoyltransferase</fullName>
        <ecNumber evidence="13">2.3.1.137</ecNumber>
    </recommendedName>
</protein>
<proteinExistence type="inferred from homology"/>
<reference evidence="18" key="1">
    <citation type="submission" date="2025-08" db="UniProtKB">
        <authorList>
            <consortium name="Ensembl"/>
        </authorList>
    </citation>
    <scope>IDENTIFICATION</scope>
</reference>
<dbReference type="GO" id="GO:0015936">
    <property type="term" value="P:coenzyme A metabolic process"/>
    <property type="evidence" value="ECO:0007669"/>
    <property type="project" value="Ensembl"/>
</dbReference>
<dbReference type="InterPro" id="IPR000542">
    <property type="entry name" value="Carn_acyl_trans"/>
</dbReference>
<dbReference type="Pfam" id="PF00755">
    <property type="entry name" value="Carn_acyltransf"/>
    <property type="match status" value="1"/>
</dbReference>
<dbReference type="PANTHER" id="PTHR22589">
    <property type="entry name" value="CARNITINE O-ACYLTRANSFERASE"/>
    <property type="match status" value="1"/>
</dbReference>
<dbReference type="GO" id="GO:0008458">
    <property type="term" value="F:carnitine O-octanoyltransferase activity"/>
    <property type="evidence" value="ECO:0007669"/>
    <property type="project" value="UniProtKB-EC"/>
</dbReference>
<evidence type="ECO:0000256" key="16">
    <source>
        <dbReference type="SAM" id="MobiDB-lite"/>
    </source>
</evidence>
<dbReference type="GO" id="GO:0006635">
    <property type="term" value="P:fatty acid beta-oxidation"/>
    <property type="evidence" value="ECO:0007669"/>
    <property type="project" value="UniProtKB-UniPathway"/>
</dbReference>
<evidence type="ECO:0000256" key="4">
    <source>
        <dbReference type="ARBA" id="ARBA00022448"/>
    </source>
</evidence>
<dbReference type="Proteomes" id="UP000594220">
    <property type="component" value="Unplaced"/>
</dbReference>
<evidence type="ECO:0000256" key="12">
    <source>
        <dbReference type="ARBA" id="ARBA00052326"/>
    </source>
</evidence>
<dbReference type="InterPro" id="IPR039551">
    <property type="entry name" value="Cho/carn_acyl_trans"/>
</dbReference>
<comment type="catalytic activity">
    <reaction evidence="11">
        <text>4,8-dimethylnonanoyl-CoA + (R)-carnitine = O-4,8-dimethylnonanoyl-(R)-carnitine + CoA</text>
        <dbReference type="Rhea" id="RHEA:44860"/>
        <dbReference type="ChEBI" id="CHEBI:16347"/>
        <dbReference type="ChEBI" id="CHEBI:57287"/>
        <dbReference type="ChEBI" id="CHEBI:77061"/>
        <dbReference type="ChEBI" id="CHEBI:84654"/>
    </reaction>
</comment>
<dbReference type="PROSITE" id="PS00439">
    <property type="entry name" value="ACYLTRANSF_C_1"/>
    <property type="match status" value="1"/>
</dbReference>
<dbReference type="InterPro" id="IPR042231">
    <property type="entry name" value="Cho/carn_acyl_trans_2"/>
</dbReference>
<dbReference type="AlphaFoldDB" id="A0A7M4EZS6"/>
<dbReference type="OMA" id="DVWAKDY"/>
<dbReference type="UniPathway" id="UPA00659"/>
<keyword evidence="8" id="KW-0443">Lipid metabolism</keyword>
<dbReference type="InterPro" id="IPR023213">
    <property type="entry name" value="CAT-like_dom_sf"/>
</dbReference>
<evidence type="ECO:0000256" key="3">
    <source>
        <dbReference type="ARBA" id="ARBA00005232"/>
    </source>
</evidence>
<evidence type="ECO:0000256" key="2">
    <source>
        <dbReference type="ARBA" id="ARBA00005005"/>
    </source>
</evidence>
<dbReference type="Gene3D" id="3.30.559.70">
    <property type="entry name" value="Choline/Carnitine o-acyltransferase, domain 2"/>
    <property type="match status" value="1"/>
</dbReference>
<keyword evidence="9" id="KW-0576">Peroxisome</keyword>
<dbReference type="GO" id="GO:0051791">
    <property type="term" value="P:medium-chain fatty acid metabolic process"/>
    <property type="evidence" value="ECO:0007669"/>
    <property type="project" value="Ensembl"/>
</dbReference>
<evidence type="ECO:0000256" key="15">
    <source>
        <dbReference type="PIRSR" id="PIRSR600542-1"/>
    </source>
</evidence>
<gene>
    <name evidence="18" type="primary">CROT</name>
</gene>
<evidence type="ECO:0000256" key="8">
    <source>
        <dbReference type="ARBA" id="ARBA00023098"/>
    </source>
</evidence>
<comment type="pathway">
    <text evidence="2">Lipid metabolism; fatty acid beta-oxidation.</text>
</comment>
<keyword evidence="5" id="KW-0808">Transferase</keyword>
<keyword evidence="7" id="KW-0007">Acetylation</keyword>
<name>A0A7M4EZS6_CROPO</name>
<reference evidence="18" key="2">
    <citation type="submission" date="2025-09" db="UniProtKB">
        <authorList>
            <consortium name="Ensembl"/>
        </authorList>
    </citation>
    <scope>IDENTIFICATION</scope>
</reference>
<evidence type="ECO:0000256" key="7">
    <source>
        <dbReference type="ARBA" id="ARBA00022990"/>
    </source>
</evidence>
<feature type="active site" description="Proton acceptor" evidence="15">
    <location>
        <position position="401"/>
    </location>
</feature>